<sequence>MSVAAFIASQRTEHSVPHAVACRALGVSESWFHACRVWRAPTDNGRAPCHNAKISICFCRNPVPDRLYRRSA</sequence>
<proteinExistence type="predicted"/>
<reference evidence="1 2" key="1">
    <citation type="submission" date="2016-06" db="EMBL/GenBank/DDBJ databases">
        <authorList>
            <person name="Kjaerup R.B."/>
            <person name="Dalgaard T.S."/>
            <person name="Juul-Madsen H.R."/>
        </authorList>
    </citation>
    <scope>NUCLEOTIDE SEQUENCE [LARGE SCALE GENOMIC DNA]</scope>
    <source>
        <strain evidence="1 2">DSM 43363</strain>
    </source>
</reference>
<dbReference type="EMBL" id="FMIC01000002">
    <property type="protein sequence ID" value="SCL73568.1"/>
    <property type="molecule type" value="Genomic_DNA"/>
</dbReference>
<protein>
    <recommendedName>
        <fullName evidence="3">Transposase</fullName>
    </recommendedName>
</protein>
<evidence type="ECO:0008006" key="3">
    <source>
        <dbReference type="Google" id="ProtNLM"/>
    </source>
</evidence>
<dbReference type="Proteomes" id="UP000199343">
    <property type="component" value="Unassembled WGS sequence"/>
</dbReference>
<accession>A0A1C6W4W6</accession>
<name>A0A1C6W4W6_9ACTN</name>
<evidence type="ECO:0000313" key="2">
    <source>
        <dbReference type="Proteomes" id="UP000199343"/>
    </source>
</evidence>
<dbReference type="AlphaFoldDB" id="A0A1C6W4W6"/>
<gene>
    <name evidence="1" type="ORF">GA0070608_5869</name>
</gene>
<evidence type="ECO:0000313" key="1">
    <source>
        <dbReference type="EMBL" id="SCL73568.1"/>
    </source>
</evidence>
<organism evidence="1 2">
    <name type="scientific">Micromonospora peucetia</name>
    <dbReference type="NCBI Taxonomy" id="47871"/>
    <lineage>
        <taxon>Bacteria</taxon>
        <taxon>Bacillati</taxon>
        <taxon>Actinomycetota</taxon>
        <taxon>Actinomycetes</taxon>
        <taxon>Micromonosporales</taxon>
        <taxon>Micromonosporaceae</taxon>
        <taxon>Micromonospora</taxon>
    </lineage>
</organism>